<comment type="caution">
    <text evidence="2">The sequence shown here is derived from an EMBL/GenBank/DDBJ whole genome shotgun (WGS) entry which is preliminary data.</text>
</comment>
<keyword evidence="3" id="KW-1185">Reference proteome</keyword>
<dbReference type="Proteomes" id="UP000503640">
    <property type="component" value="Unassembled WGS sequence"/>
</dbReference>
<organism evidence="2 3">
    <name type="scientific">Anaeromyxobacter diazotrophicus</name>
    <dbReference type="NCBI Taxonomy" id="2590199"/>
    <lineage>
        <taxon>Bacteria</taxon>
        <taxon>Pseudomonadati</taxon>
        <taxon>Myxococcota</taxon>
        <taxon>Myxococcia</taxon>
        <taxon>Myxococcales</taxon>
        <taxon>Cystobacterineae</taxon>
        <taxon>Anaeromyxobacteraceae</taxon>
        <taxon>Anaeromyxobacter</taxon>
    </lineage>
</organism>
<gene>
    <name evidence="2" type="ORF">AMYX_20920</name>
</gene>
<protein>
    <submittedName>
        <fullName evidence="2">Uncharacterized protein</fullName>
    </submittedName>
</protein>
<keyword evidence="1" id="KW-0472">Membrane</keyword>
<dbReference type="EMBL" id="BJTG01000004">
    <property type="protein sequence ID" value="GEJ57351.1"/>
    <property type="molecule type" value="Genomic_DNA"/>
</dbReference>
<accession>A0A7I9VLS8</accession>
<evidence type="ECO:0000313" key="2">
    <source>
        <dbReference type="EMBL" id="GEJ57351.1"/>
    </source>
</evidence>
<sequence>MDFALFTLLGLAVAFGHLWLPGEHRVGPASAFTLGVTGAWGGATVAGAFVPGMLSSLSSGLATAGSLAGAVGAIAFMEVVTDRYLRHHPDEATRAPW</sequence>
<reference evidence="3" key="1">
    <citation type="journal article" date="2020" name="Appl. Environ. Microbiol.">
        <title>Diazotrophic Anaeromyxobacter Isolates from Soils.</title>
        <authorList>
            <person name="Masuda Y."/>
            <person name="Yamanaka H."/>
            <person name="Xu Z.X."/>
            <person name="Shiratori Y."/>
            <person name="Aono T."/>
            <person name="Amachi S."/>
            <person name="Senoo K."/>
            <person name="Itoh H."/>
        </authorList>
    </citation>
    <scope>NUCLEOTIDE SEQUENCE [LARGE SCALE GENOMIC DNA]</scope>
    <source>
        <strain evidence="3">R267</strain>
    </source>
</reference>
<keyword evidence="1" id="KW-1133">Transmembrane helix</keyword>
<keyword evidence="1" id="KW-0812">Transmembrane</keyword>
<feature type="transmembrane region" description="Helical" evidence="1">
    <location>
        <begin position="57"/>
        <end position="77"/>
    </location>
</feature>
<dbReference type="RefSeq" id="WP_176064809.1">
    <property type="nucleotide sequence ID" value="NZ_BJTG01000004.1"/>
</dbReference>
<dbReference type="AlphaFoldDB" id="A0A7I9VLS8"/>
<proteinExistence type="predicted"/>
<evidence type="ECO:0000313" key="3">
    <source>
        <dbReference type="Proteomes" id="UP000503640"/>
    </source>
</evidence>
<name>A0A7I9VLS8_9BACT</name>
<evidence type="ECO:0000256" key="1">
    <source>
        <dbReference type="SAM" id="Phobius"/>
    </source>
</evidence>